<protein>
    <recommendedName>
        <fullName evidence="4">DUF2165 domain-containing protein</fullName>
    </recommendedName>
</protein>
<dbReference type="InterPro" id="IPR018681">
    <property type="entry name" value="DUF2165_transmembrane"/>
</dbReference>
<dbReference type="Proteomes" id="UP000189970">
    <property type="component" value="Unassembled WGS sequence"/>
</dbReference>
<feature type="transmembrane region" description="Helical" evidence="1">
    <location>
        <begin position="107"/>
        <end position="126"/>
    </location>
</feature>
<dbReference type="AlphaFoldDB" id="A0A1V4DE57"/>
<sequence>MTEQKVQKYLKIFVVFLFATFALFVFIGNLMDFDSNYEFVKHVLSMDTTFPGNKLMWRSINNKSLWLIAYWILILIEGIVALLGYVSVYKMLKNINNSLEEFSNAKVFGYYMFGLALALWYGGFAILGSEWFAMWQSKDWNGKQTAMDITEVALAFLIFYALPIFNNKSHTKNE</sequence>
<dbReference type="Pfam" id="PF09933">
    <property type="entry name" value="DUF2165"/>
    <property type="match status" value="1"/>
</dbReference>
<reference evidence="2 3" key="1">
    <citation type="submission" date="2017-02" db="EMBL/GenBank/DDBJ databases">
        <title>Vagococcus cremeus sp. nov., isolated from the small intestine of a marten, Martes flavigula.</title>
        <authorList>
            <person name="Tak E.J."/>
            <person name="Bae J.-W."/>
        </authorList>
    </citation>
    <scope>NUCLEOTIDE SEQUENCE [LARGE SCALE GENOMIC DNA]</scope>
    <source>
        <strain evidence="2 3">D7T301</strain>
    </source>
</reference>
<feature type="transmembrane region" description="Helical" evidence="1">
    <location>
        <begin position="146"/>
        <end position="165"/>
    </location>
</feature>
<organism evidence="2 3">
    <name type="scientific">Vagococcus martis</name>
    <dbReference type="NCBI Taxonomy" id="1768210"/>
    <lineage>
        <taxon>Bacteria</taxon>
        <taxon>Bacillati</taxon>
        <taxon>Bacillota</taxon>
        <taxon>Bacilli</taxon>
        <taxon>Lactobacillales</taxon>
        <taxon>Enterococcaceae</taxon>
        <taxon>Vagococcus</taxon>
    </lineage>
</organism>
<keyword evidence="1" id="KW-0812">Transmembrane</keyword>
<evidence type="ECO:0008006" key="4">
    <source>
        <dbReference type="Google" id="ProtNLM"/>
    </source>
</evidence>
<comment type="caution">
    <text evidence="2">The sequence shown here is derived from an EMBL/GenBank/DDBJ whole genome shotgun (WGS) entry which is preliminary data.</text>
</comment>
<evidence type="ECO:0000256" key="1">
    <source>
        <dbReference type="SAM" id="Phobius"/>
    </source>
</evidence>
<evidence type="ECO:0000313" key="3">
    <source>
        <dbReference type="Proteomes" id="UP000189970"/>
    </source>
</evidence>
<dbReference type="EMBL" id="MVAB01000001">
    <property type="protein sequence ID" value="OPF86733.1"/>
    <property type="molecule type" value="Genomic_DNA"/>
</dbReference>
<gene>
    <name evidence="2" type="ORF">BW731_00240</name>
</gene>
<keyword evidence="1" id="KW-0472">Membrane</keyword>
<name>A0A1V4DE57_9ENTE</name>
<keyword evidence="1" id="KW-1133">Transmembrane helix</keyword>
<dbReference type="RefSeq" id="WP_079344686.1">
    <property type="nucleotide sequence ID" value="NZ_MVAB01000001.1"/>
</dbReference>
<keyword evidence="3" id="KW-1185">Reference proteome</keyword>
<feature type="transmembrane region" description="Helical" evidence="1">
    <location>
        <begin position="65"/>
        <end position="86"/>
    </location>
</feature>
<accession>A0A1V4DE57</accession>
<feature type="transmembrane region" description="Helical" evidence="1">
    <location>
        <begin position="12"/>
        <end position="31"/>
    </location>
</feature>
<proteinExistence type="predicted"/>
<evidence type="ECO:0000313" key="2">
    <source>
        <dbReference type="EMBL" id="OPF86733.1"/>
    </source>
</evidence>